<sequence>MDAVAQLADRLTEWSERLLVKGLAKTDAKDVDELHALCDEARELDMGFLALLLEQLAEAGARYVRDSRADVEELVHRYFYLCQYVSMAETGAEENQP</sequence>
<dbReference type="AlphaFoldDB" id="A0A3M8DSU6"/>
<evidence type="ECO:0000313" key="1">
    <source>
        <dbReference type="EMBL" id="RNB91253.1"/>
    </source>
</evidence>
<proteinExistence type="predicted"/>
<protein>
    <submittedName>
        <fullName evidence="1">Uncharacterized protein</fullName>
    </submittedName>
</protein>
<accession>A0A3M8DSU6</accession>
<evidence type="ECO:0000313" key="2">
    <source>
        <dbReference type="Proteomes" id="UP000271031"/>
    </source>
</evidence>
<dbReference type="EMBL" id="RHHQ01000006">
    <property type="protein sequence ID" value="RNB91253.1"/>
    <property type="molecule type" value="Genomic_DNA"/>
</dbReference>
<dbReference type="Proteomes" id="UP000271031">
    <property type="component" value="Unassembled WGS sequence"/>
</dbReference>
<dbReference type="OrthoDB" id="2468690at2"/>
<comment type="caution">
    <text evidence="1">The sequence shown here is derived from an EMBL/GenBank/DDBJ whole genome shotgun (WGS) entry which is preliminary data.</text>
</comment>
<keyword evidence="2" id="KW-1185">Reference proteome</keyword>
<reference evidence="1 2" key="1">
    <citation type="submission" date="2018-10" db="EMBL/GenBank/DDBJ databases">
        <title>Phylogenomics of Brevibacillus.</title>
        <authorList>
            <person name="Dunlap C."/>
        </authorList>
    </citation>
    <scope>NUCLEOTIDE SEQUENCE [LARGE SCALE GENOMIC DNA]</scope>
    <source>
        <strain evidence="1 2">JCM 15716</strain>
    </source>
</reference>
<gene>
    <name evidence="1" type="ORF">EDM56_06640</name>
</gene>
<name>A0A3M8DSU6_9BACL</name>
<organism evidence="1 2">
    <name type="scientific">Brevibacillus fluminis</name>
    <dbReference type="NCBI Taxonomy" id="511487"/>
    <lineage>
        <taxon>Bacteria</taxon>
        <taxon>Bacillati</taxon>
        <taxon>Bacillota</taxon>
        <taxon>Bacilli</taxon>
        <taxon>Bacillales</taxon>
        <taxon>Paenibacillaceae</taxon>
        <taxon>Brevibacillus</taxon>
    </lineage>
</organism>
<dbReference type="RefSeq" id="WP_122917106.1">
    <property type="nucleotide sequence ID" value="NZ_RHHQ01000006.1"/>
</dbReference>